<feature type="compositionally biased region" description="Low complexity" evidence="10">
    <location>
        <begin position="318"/>
        <end position="344"/>
    </location>
</feature>
<evidence type="ECO:0000256" key="4">
    <source>
        <dbReference type="ARBA" id="ARBA00022475"/>
    </source>
</evidence>
<comment type="subcellular location">
    <subcellularLocation>
        <location evidence="1">Cell inner membrane</location>
        <topology evidence="1">Single-pass membrane protein</topology>
        <orientation evidence="1">Periplasmic side</orientation>
    </subcellularLocation>
</comment>
<dbReference type="GO" id="GO:0055085">
    <property type="term" value="P:transmembrane transport"/>
    <property type="evidence" value="ECO:0007669"/>
    <property type="project" value="InterPro"/>
</dbReference>
<evidence type="ECO:0000256" key="6">
    <source>
        <dbReference type="ARBA" id="ARBA00022692"/>
    </source>
</evidence>
<keyword evidence="8 11" id="KW-1133">Transmembrane helix</keyword>
<accession>K9XY49</accession>
<dbReference type="KEGG" id="scs:Sta7437_3048"/>
<evidence type="ECO:0000259" key="12">
    <source>
        <dbReference type="PROSITE" id="PS52015"/>
    </source>
</evidence>
<dbReference type="InterPro" id="IPR051045">
    <property type="entry name" value="TonB-dependent_transducer"/>
</dbReference>
<feature type="domain" description="TonB C-terminal" evidence="12">
    <location>
        <begin position="181"/>
        <end position="272"/>
    </location>
</feature>
<dbReference type="PANTHER" id="PTHR33446">
    <property type="entry name" value="PROTEIN TONB-RELATED"/>
    <property type="match status" value="1"/>
</dbReference>
<evidence type="ECO:0000256" key="9">
    <source>
        <dbReference type="ARBA" id="ARBA00023136"/>
    </source>
</evidence>
<organism evidence="13 14">
    <name type="scientific">Stanieria cyanosphaera (strain ATCC 29371 / PCC 7437)</name>
    <dbReference type="NCBI Taxonomy" id="111780"/>
    <lineage>
        <taxon>Bacteria</taxon>
        <taxon>Bacillati</taxon>
        <taxon>Cyanobacteriota</taxon>
        <taxon>Cyanophyceae</taxon>
        <taxon>Pleurocapsales</taxon>
        <taxon>Dermocarpellaceae</taxon>
        <taxon>Stanieria</taxon>
    </lineage>
</organism>
<evidence type="ECO:0000256" key="2">
    <source>
        <dbReference type="ARBA" id="ARBA00006555"/>
    </source>
</evidence>
<dbReference type="EMBL" id="CP003653">
    <property type="protein sequence ID" value="AFZ36562.1"/>
    <property type="molecule type" value="Genomic_DNA"/>
</dbReference>
<keyword evidence="9 11" id="KW-0472">Membrane</keyword>
<dbReference type="AlphaFoldDB" id="K9XY49"/>
<feature type="compositionally biased region" description="Basic and acidic residues" evidence="10">
    <location>
        <begin position="48"/>
        <end position="82"/>
    </location>
</feature>
<keyword evidence="14" id="KW-1185">Reference proteome</keyword>
<evidence type="ECO:0000256" key="10">
    <source>
        <dbReference type="SAM" id="MobiDB-lite"/>
    </source>
</evidence>
<name>K9XY49_STAC7</name>
<feature type="compositionally biased region" description="Pro residues" evidence="10">
    <location>
        <begin position="83"/>
        <end position="109"/>
    </location>
</feature>
<dbReference type="PROSITE" id="PS52015">
    <property type="entry name" value="TONB_CTD"/>
    <property type="match status" value="1"/>
</dbReference>
<evidence type="ECO:0000256" key="5">
    <source>
        <dbReference type="ARBA" id="ARBA00022519"/>
    </source>
</evidence>
<dbReference type="SUPFAM" id="SSF74653">
    <property type="entry name" value="TolA/TonB C-terminal domain"/>
    <property type="match status" value="1"/>
</dbReference>
<gene>
    <name evidence="13" type="ordered locus">Sta7437_3048</name>
</gene>
<dbReference type="GO" id="GO:0015031">
    <property type="term" value="P:protein transport"/>
    <property type="evidence" value="ECO:0007669"/>
    <property type="project" value="UniProtKB-KW"/>
</dbReference>
<keyword evidence="3" id="KW-0813">Transport</keyword>
<feature type="compositionally biased region" description="Low complexity" evidence="10">
    <location>
        <begin position="148"/>
        <end position="159"/>
    </location>
</feature>
<feature type="compositionally biased region" description="Polar residues" evidence="10">
    <location>
        <begin position="134"/>
        <end position="143"/>
    </location>
</feature>
<dbReference type="PANTHER" id="PTHR33446:SF2">
    <property type="entry name" value="PROTEIN TONB"/>
    <property type="match status" value="1"/>
</dbReference>
<keyword evidence="7" id="KW-0653">Protein transport</keyword>
<keyword evidence="6 11" id="KW-0812">Transmembrane</keyword>
<sequence length="369" mass="40844">MSTSNFCFQKRQQEQRQLKKLLTVGFAGSVLFHGLLALTLPNWSVEPPKAKEKPVDLIVVEKPKPKPPETKIEPKPIPKPEPVKPQPTPPPAVKQPEPVKPQPTPPKPQPATKRVLTSPTPAPSQPVISGAIEDTSSTSSLSRNFIAGNSTNSGSSDSGSGIGIPGAVAANSSAPPRPEPSTDEKITCVSNCEPEYPSALNGIEGSAGIKLNIDAEGNVTSAVIDTANSNSELNRQALLAARQMKFSSPSNGSNASVKVNINFTVAGSDFDRQARQQELERERLAEERREQEEARQQQLEQERQARQEQLEQERQSRMRQQQLEQQQQTEIEKPPQVQQQQQQPTTSETEREDEMLRKFRDRIERHQQQ</sequence>
<evidence type="ECO:0000256" key="3">
    <source>
        <dbReference type="ARBA" id="ARBA00022448"/>
    </source>
</evidence>
<dbReference type="Proteomes" id="UP000010473">
    <property type="component" value="Chromosome"/>
</dbReference>
<feature type="transmembrane region" description="Helical" evidence="11">
    <location>
        <begin position="21"/>
        <end position="43"/>
    </location>
</feature>
<protein>
    <submittedName>
        <fullName evidence="13">Outer membrane transport energization protein TonB</fullName>
    </submittedName>
</protein>
<feature type="region of interest" description="Disordered" evidence="10">
    <location>
        <begin position="283"/>
        <end position="369"/>
    </location>
</feature>
<feature type="compositionally biased region" description="Basic and acidic residues" evidence="10">
    <location>
        <begin position="283"/>
        <end position="316"/>
    </location>
</feature>
<dbReference type="GO" id="GO:0031992">
    <property type="term" value="F:energy transducer activity"/>
    <property type="evidence" value="ECO:0007669"/>
    <property type="project" value="TreeGrafter"/>
</dbReference>
<comment type="similarity">
    <text evidence="2">Belongs to the TonB family.</text>
</comment>
<dbReference type="RefSeq" id="WP_015194228.1">
    <property type="nucleotide sequence ID" value="NC_019748.1"/>
</dbReference>
<reference evidence="14" key="1">
    <citation type="journal article" date="2013" name="Proc. Natl. Acad. Sci. U.S.A.">
        <title>Improving the coverage of the cyanobacterial phylum using diversity-driven genome sequencing.</title>
        <authorList>
            <person name="Shih P.M."/>
            <person name="Wu D."/>
            <person name="Latifi A."/>
            <person name="Axen S.D."/>
            <person name="Fewer D.P."/>
            <person name="Talla E."/>
            <person name="Calteau A."/>
            <person name="Cai F."/>
            <person name="Tandeau de Marsac N."/>
            <person name="Rippka R."/>
            <person name="Herdman M."/>
            <person name="Sivonen K."/>
            <person name="Coursin T."/>
            <person name="Laurent T."/>
            <person name="Goodwin L."/>
            <person name="Nolan M."/>
            <person name="Davenport K.W."/>
            <person name="Han C.S."/>
            <person name="Rubin E.M."/>
            <person name="Eisen J.A."/>
            <person name="Woyke T."/>
            <person name="Gugger M."/>
            <person name="Kerfeld C.A."/>
        </authorList>
    </citation>
    <scope>NUCLEOTIDE SEQUENCE [LARGE SCALE GENOMIC DNA]</scope>
    <source>
        <strain evidence="14">ATCC 29371 / PCC 7437</strain>
    </source>
</reference>
<keyword evidence="5" id="KW-0997">Cell inner membrane</keyword>
<dbReference type="GO" id="GO:0098797">
    <property type="term" value="C:plasma membrane protein complex"/>
    <property type="evidence" value="ECO:0007669"/>
    <property type="project" value="TreeGrafter"/>
</dbReference>
<evidence type="ECO:0000256" key="1">
    <source>
        <dbReference type="ARBA" id="ARBA00004383"/>
    </source>
</evidence>
<dbReference type="HOGENOM" id="CLU_045508_0_0_3"/>
<dbReference type="Gene3D" id="3.30.1150.10">
    <property type="match status" value="1"/>
</dbReference>
<dbReference type="OrthoDB" id="561740at2"/>
<evidence type="ECO:0000313" key="13">
    <source>
        <dbReference type="EMBL" id="AFZ36562.1"/>
    </source>
</evidence>
<proteinExistence type="inferred from homology"/>
<dbReference type="InterPro" id="IPR006260">
    <property type="entry name" value="TonB/TolA_C"/>
</dbReference>
<evidence type="ECO:0000256" key="11">
    <source>
        <dbReference type="SAM" id="Phobius"/>
    </source>
</evidence>
<feature type="compositionally biased region" description="Basic and acidic residues" evidence="10">
    <location>
        <begin position="354"/>
        <end position="369"/>
    </location>
</feature>
<feature type="region of interest" description="Disordered" evidence="10">
    <location>
        <begin position="43"/>
        <end position="185"/>
    </location>
</feature>
<dbReference type="PATRIC" id="fig|111780.3.peg.3166"/>
<dbReference type="NCBIfam" id="TIGR01352">
    <property type="entry name" value="tonB_Cterm"/>
    <property type="match status" value="1"/>
</dbReference>
<dbReference type="InterPro" id="IPR037682">
    <property type="entry name" value="TonB_C"/>
</dbReference>
<evidence type="ECO:0000313" key="14">
    <source>
        <dbReference type="Proteomes" id="UP000010473"/>
    </source>
</evidence>
<dbReference type="Pfam" id="PF03544">
    <property type="entry name" value="TonB_C"/>
    <property type="match status" value="1"/>
</dbReference>
<evidence type="ECO:0000256" key="8">
    <source>
        <dbReference type="ARBA" id="ARBA00022989"/>
    </source>
</evidence>
<dbReference type="STRING" id="111780.Sta7437_3048"/>
<keyword evidence="4" id="KW-1003">Cell membrane</keyword>
<dbReference type="eggNOG" id="COG0810">
    <property type="taxonomic scope" value="Bacteria"/>
</dbReference>
<evidence type="ECO:0000256" key="7">
    <source>
        <dbReference type="ARBA" id="ARBA00022927"/>
    </source>
</evidence>